<proteinExistence type="predicted"/>
<keyword evidence="7" id="KW-1185">Reference proteome</keyword>
<dbReference type="CDD" id="cd17744">
    <property type="entry name" value="BRCT_MDC1_rpt1"/>
    <property type="match status" value="1"/>
</dbReference>
<dbReference type="AlphaFoldDB" id="A0A067JPU6"/>
<evidence type="ECO:0000256" key="3">
    <source>
        <dbReference type="ARBA" id="ARBA00023242"/>
    </source>
</evidence>
<dbReference type="PANTHER" id="PTHR23196:SF32">
    <property type="entry name" value="BRCT DOMAIN-CONTAINING DNA REPAIR PROTEIN"/>
    <property type="match status" value="1"/>
</dbReference>
<name>A0A067JPU6_JATCU</name>
<dbReference type="GO" id="GO:0006974">
    <property type="term" value="P:DNA damage response"/>
    <property type="evidence" value="ECO:0007669"/>
    <property type="project" value="UniProtKB-KW"/>
</dbReference>
<dbReference type="InterPro" id="IPR051579">
    <property type="entry name" value="DDR_Transcriptional_Reg"/>
</dbReference>
<dbReference type="Proteomes" id="UP000027138">
    <property type="component" value="Unassembled WGS sequence"/>
</dbReference>
<feature type="compositionally biased region" description="Basic and acidic residues" evidence="4">
    <location>
        <begin position="582"/>
        <end position="597"/>
    </location>
</feature>
<dbReference type="EMBL" id="KK915662">
    <property type="protein sequence ID" value="KDP21549.1"/>
    <property type="molecule type" value="Genomic_DNA"/>
</dbReference>
<dbReference type="STRING" id="180498.A0A067JPU6"/>
<feature type="compositionally biased region" description="Polar residues" evidence="4">
    <location>
        <begin position="186"/>
        <end position="198"/>
    </location>
</feature>
<dbReference type="PROSITE" id="PS50172">
    <property type="entry name" value="BRCT"/>
    <property type="match status" value="1"/>
</dbReference>
<dbReference type="SMART" id="SM00292">
    <property type="entry name" value="BRCT"/>
    <property type="match status" value="1"/>
</dbReference>
<keyword evidence="2" id="KW-0227">DNA damage</keyword>
<feature type="region of interest" description="Disordered" evidence="4">
    <location>
        <begin position="368"/>
        <end position="479"/>
    </location>
</feature>
<dbReference type="Gene3D" id="3.40.50.10190">
    <property type="entry name" value="BRCT domain"/>
    <property type="match status" value="2"/>
</dbReference>
<dbReference type="CDD" id="cd18432">
    <property type="entry name" value="BRCT_PAXIP1_rpt6_like"/>
    <property type="match status" value="1"/>
</dbReference>
<reference evidence="6 7" key="1">
    <citation type="journal article" date="2014" name="PLoS ONE">
        <title>Global Analysis of Gene Expression Profiles in Physic Nut (Jatropha curcas L.) Seedlings Exposed to Salt Stress.</title>
        <authorList>
            <person name="Zhang L."/>
            <person name="Zhang C."/>
            <person name="Wu P."/>
            <person name="Chen Y."/>
            <person name="Li M."/>
            <person name="Jiang H."/>
            <person name="Wu G."/>
        </authorList>
    </citation>
    <scope>NUCLEOTIDE SEQUENCE [LARGE SCALE GENOMIC DNA]</scope>
    <source>
        <strain evidence="7">cv. GZQX0401</strain>
        <tissue evidence="6">Young leaves</tissue>
    </source>
</reference>
<dbReference type="GO" id="GO:0005634">
    <property type="term" value="C:nucleus"/>
    <property type="evidence" value="ECO:0007669"/>
    <property type="project" value="UniProtKB-SubCell"/>
</dbReference>
<dbReference type="SUPFAM" id="SSF52113">
    <property type="entry name" value="BRCT domain"/>
    <property type="match status" value="1"/>
</dbReference>
<dbReference type="OrthoDB" id="342264at2759"/>
<evidence type="ECO:0000256" key="1">
    <source>
        <dbReference type="ARBA" id="ARBA00004123"/>
    </source>
</evidence>
<evidence type="ECO:0000313" key="6">
    <source>
        <dbReference type="EMBL" id="KDP21549.1"/>
    </source>
</evidence>
<dbReference type="Pfam" id="PF16589">
    <property type="entry name" value="BRCT_2"/>
    <property type="match status" value="1"/>
</dbReference>
<evidence type="ECO:0000256" key="2">
    <source>
        <dbReference type="ARBA" id="ARBA00022763"/>
    </source>
</evidence>
<dbReference type="Pfam" id="PF16770">
    <property type="entry name" value="RTT107_BRCT_5"/>
    <property type="match status" value="1"/>
</dbReference>
<feature type="domain" description="BRCT" evidence="5">
    <location>
        <begin position="774"/>
        <end position="834"/>
    </location>
</feature>
<feature type="region of interest" description="Disordered" evidence="4">
    <location>
        <begin position="581"/>
        <end position="607"/>
    </location>
</feature>
<comment type="subcellular location">
    <subcellularLocation>
        <location evidence="1">Nucleus</location>
    </subcellularLocation>
</comment>
<accession>A0A067JPU6</accession>
<feature type="compositionally biased region" description="Basic and acidic residues" evidence="4">
    <location>
        <begin position="232"/>
        <end position="244"/>
    </location>
</feature>
<evidence type="ECO:0000313" key="7">
    <source>
        <dbReference type="Proteomes" id="UP000027138"/>
    </source>
</evidence>
<evidence type="ECO:0000259" key="5">
    <source>
        <dbReference type="PROSITE" id="PS50172"/>
    </source>
</evidence>
<organism evidence="6 7">
    <name type="scientific">Jatropha curcas</name>
    <name type="common">Barbados nut</name>
    <dbReference type="NCBI Taxonomy" id="180498"/>
    <lineage>
        <taxon>Eukaryota</taxon>
        <taxon>Viridiplantae</taxon>
        <taxon>Streptophyta</taxon>
        <taxon>Embryophyta</taxon>
        <taxon>Tracheophyta</taxon>
        <taxon>Spermatophyta</taxon>
        <taxon>Magnoliopsida</taxon>
        <taxon>eudicotyledons</taxon>
        <taxon>Gunneridae</taxon>
        <taxon>Pentapetalae</taxon>
        <taxon>rosids</taxon>
        <taxon>fabids</taxon>
        <taxon>Malpighiales</taxon>
        <taxon>Euphorbiaceae</taxon>
        <taxon>Crotonoideae</taxon>
        <taxon>Jatropheae</taxon>
        <taxon>Jatropha</taxon>
    </lineage>
</organism>
<feature type="region of interest" description="Disordered" evidence="4">
    <location>
        <begin position="169"/>
        <end position="201"/>
    </location>
</feature>
<feature type="compositionally biased region" description="Basic and acidic residues" evidence="4">
    <location>
        <begin position="450"/>
        <end position="479"/>
    </location>
</feature>
<protein>
    <recommendedName>
        <fullName evidence="5">BRCT domain-containing protein</fullName>
    </recommendedName>
</protein>
<feature type="compositionally biased region" description="Polar residues" evidence="4">
    <location>
        <begin position="436"/>
        <end position="449"/>
    </location>
</feature>
<gene>
    <name evidence="6" type="ORF">JCGZ_22020</name>
</gene>
<evidence type="ECO:0000256" key="4">
    <source>
        <dbReference type="SAM" id="MobiDB-lite"/>
    </source>
</evidence>
<dbReference type="InterPro" id="IPR001357">
    <property type="entry name" value="BRCT_dom"/>
</dbReference>
<sequence>MADHCNIEAEVLNFRSQSPSGSGRKDAMEGDHQLFQDTEPLYDTVVLDSYFDATQLETLDFVTQVVNGDDCIKGVRPHEITEYEEEVVLDTEDEGNCFAANGMSVYKTDRRRESQKGWSCQASYGSAGDTDLPQMLACDRPIDDEEPRESSQAKALNFVNHYLSLNNVDLSPGAQPRNAARKKVSPVSSKKGCQSLSKQIKARNQAGKVGTFEWIDDSKRTDACFGLGASRQRSENQKASHADSKGGSSTGNKCEEKSISLNEEVTSSPLSDLRISGYSPKKMSRIEQGSLMDFKNNSAKHPNEQLHEVQLVQEMDTFGIERNAPDMSDVGFSTQMAAEAMEALAYGLSTNSSAGDVHHCLQNLQTDSSTVVTKTKTHSKRPFPKGGCSNLEGVARTSKQRKSSVRKGTSSSSLKHKSNQELDNKLTIATKRKRSQSSAGRLNGMNTTHPNEHSAGKNPKPAKERKEEKGNNKNDRKEIENYGSLSMTFENILLGKQCFQGKPVAYQTESRMTEGTLGATKDGRENVGQMKNDIMNSGIVAFTYKRKRSRLGTEPSDMLDTGGKHTKLCCNQLIQGEAIAHQSDHSRTGGHLEETKDGPSNSRKGMNDIMKDSLITYKRKSLSNAKLSEVSNAEEKHAKFCCNIPEVARNNKSTQQNQRSLEVASLTSYLNLNAWMYPKGKRTLRKRPRHSNGANNQYTSFIAINRKGDYKKPFNKNLPKSSFLKELIRLGIPDPKPDSKWKDLRNRRDKAYVQVLFSQHLDDDIIKQQKKILGRLGISIASCSMNATHFIADKFVRTRNMLETIAVGKPVVNHLWLESCGQANCLIDEKNYILRDAKKEKEIGFSMPISLARASQHPLLKGRRILITPNIKPEKEMITSLVKAVHGQVVEKDQISALKIPENLLILTCKEDHAICLPFLNKGAAAYSSELLLNGIVIQKLEYERSCLF</sequence>
<keyword evidence="3" id="KW-0539">Nucleus</keyword>
<dbReference type="PANTHER" id="PTHR23196">
    <property type="entry name" value="PAX TRANSCRIPTION ACTIVATION DOMAIN INTERACTING PROTEIN"/>
    <property type="match status" value="1"/>
</dbReference>
<dbReference type="InterPro" id="IPR036420">
    <property type="entry name" value="BRCT_dom_sf"/>
</dbReference>
<feature type="region of interest" description="Disordered" evidence="4">
    <location>
        <begin position="229"/>
        <end position="266"/>
    </location>
</feature>